<evidence type="ECO:0000313" key="16">
    <source>
        <dbReference type="EMBL" id="EOA94232.1"/>
    </source>
</evidence>
<evidence type="ECO:0000256" key="10">
    <source>
        <dbReference type="ARBA" id="ARBA00023136"/>
    </source>
</evidence>
<proteinExistence type="inferred from homology"/>
<keyword evidence="10" id="KW-0472">Membrane</keyword>
<organism evidence="16 17">
    <name type="scientific">Anas platyrhynchos</name>
    <name type="common">Mallard</name>
    <name type="synonym">Anas boschas</name>
    <dbReference type="NCBI Taxonomy" id="8839"/>
    <lineage>
        <taxon>Eukaryota</taxon>
        <taxon>Metazoa</taxon>
        <taxon>Chordata</taxon>
        <taxon>Craniata</taxon>
        <taxon>Vertebrata</taxon>
        <taxon>Euteleostomi</taxon>
        <taxon>Archelosauria</taxon>
        <taxon>Archosauria</taxon>
        <taxon>Dinosauria</taxon>
        <taxon>Saurischia</taxon>
        <taxon>Theropoda</taxon>
        <taxon>Coelurosauria</taxon>
        <taxon>Aves</taxon>
        <taxon>Neognathae</taxon>
        <taxon>Galloanserae</taxon>
        <taxon>Anseriformes</taxon>
        <taxon>Anatidae</taxon>
        <taxon>Anatinae</taxon>
        <taxon>Anas</taxon>
    </lineage>
</organism>
<evidence type="ECO:0000313" key="17">
    <source>
        <dbReference type="Proteomes" id="UP000296049"/>
    </source>
</evidence>
<keyword evidence="14" id="KW-0807">Transducer</keyword>
<name>R0L1S7_ANAPL</name>
<evidence type="ECO:0000256" key="9">
    <source>
        <dbReference type="ARBA" id="ARBA00023040"/>
    </source>
</evidence>
<keyword evidence="8" id="KW-1133">Transmembrane helix</keyword>
<dbReference type="GO" id="GO:0006954">
    <property type="term" value="P:inflammatory response"/>
    <property type="evidence" value="ECO:0007669"/>
    <property type="project" value="InterPro"/>
</dbReference>
<comment type="similarity">
    <text evidence="4">Belongs to the G-protein coupled receptor 1 family. Atypical chemokine receptor subfamily.</text>
</comment>
<evidence type="ECO:0000256" key="6">
    <source>
        <dbReference type="ARBA" id="ARBA00022692"/>
    </source>
</evidence>
<evidence type="ECO:0000256" key="12">
    <source>
        <dbReference type="ARBA" id="ARBA00023170"/>
    </source>
</evidence>
<keyword evidence="6" id="KW-0812">Transmembrane</keyword>
<evidence type="ECO:0000256" key="5">
    <source>
        <dbReference type="ARBA" id="ARBA00015484"/>
    </source>
</evidence>
<keyword evidence="9" id="KW-0297">G-protein coupled receptor</keyword>
<gene>
    <name evidence="16" type="ORF">Anapl_16670</name>
</gene>
<evidence type="ECO:0000256" key="15">
    <source>
        <dbReference type="ARBA" id="ARBA00030289"/>
    </source>
</evidence>
<dbReference type="GO" id="GO:0005769">
    <property type="term" value="C:early endosome"/>
    <property type="evidence" value="ECO:0007669"/>
    <property type="project" value="UniProtKB-SubCell"/>
</dbReference>
<keyword evidence="13" id="KW-0325">Glycoprotein</keyword>
<evidence type="ECO:0000256" key="13">
    <source>
        <dbReference type="ARBA" id="ARBA00023180"/>
    </source>
</evidence>
<evidence type="ECO:0000256" key="4">
    <source>
        <dbReference type="ARBA" id="ARBA00008790"/>
    </source>
</evidence>
<dbReference type="Proteomes" id="UP000296049">
    <property type="component" value="Unassembled WGS sequence"/>
</dbReference>
<evidence type="ECO:0000256" key="2">
    <source>
        <dbReference type="ARBA" id="ARBA00004172"/>
    </source>
</evidence>
<keyword evidence="7" id="KW-0967">Endosome</keyword>
<keyword evidence="11" id="KW-1015">Disulfide bond</keyword>
<dbReference type="PANTHER" id="PTHR14181:SF1">
    <property type="entry name" value="ATYPICAL CHEMOKINE RECEPTOR 1"/>
    <property type="match status" value="1"/>
</dbReference>
<comment type="subcellular location">
    <subcellularLocation>
        <location evidence="3">Early endosome</location>
    </subcellularLocation>
    <subcellularLocation>
        <location evidence="1">Membrane</location>
        <topology evidence="1">Multi-pass membrane protein</topology>
    </subcellularLocation>
    <subcellularLocation>
        <location evidence="2">Recycling endosome</location>
    </subcellularLocation>
</comment>
<protein>
    <recommendedName>
        <fullName evidence="5">Atypical chemokine receptor 1</fullName>
    </recommendedName>
    <alternativeName>
        <fullName evidence="15">Duffy antigen/chemokine receptor</fullName>
    </alternativeName>
</protein>
<dbReference type="GO" id="GO:0016020">
    <property type="term" value="C:membrane"/>
    <property type="evidence" value="ECO:0007669"/>
    <property type="project" value="UniProtKB-SubCell"/>
</dbReference>
<dbReference type="AlphaFoldDB" id="R0L1S7"/>
<evidence type="ECO:0000256" key="14">
    <source>
        <dbReference type="ARBA" id="ARBA00023224"/>
    </source>
</evidence>
<dbReference type="GO" id="GO:0070098">
    <property type="term" value="P:chemokine-mediated signaling pathway"/>
    <property type="evidence" value="ECO:0007669"/>
    <property type="project" value="InterPro"/>
</dbReference>
<reference evidence="17" key="1">
    <citation type="journal article" date="2013" name="Nat. Genet.">
        <title>The duck genome and transcriptome provide insight into an avian influenza virus reservoir species.</title>
        <authorList>
            <person name="Huang Y."/>
            <person name="Li Y."/>
            <person name="Burt D.W."/>
            <person name="Chen H."/>
            <person name="Zhang Y."/>
            <person name="Qian W."/>
            <person name="Kim H."/>
            <person name="Gan S."/>
            <person name="Zhao Y."/>
            <person name="Li J."/>
            <person name="Yi K."/>
            <person name="Feng H."/>
            <person name="Zhu P."/>
            <person name="Li B."/>
            <person name="Liu Q."/>
            <person name="Fairley S."/>
            <person name="Magor K.E."/>
            <person name="Du Z."/>
            <person name="Hu X."/>
            <person name="Goodman L."/>
            <person name="Tafer H."/>
            <person name="Vignal A."/>
            <person name="Lee T."/>
            <person name="Kim K.W."/>
            <person name="Sheng Z."/>
            <person name="An Y."/>
            <person name="Searle S."/>
            <person name="Herrero J."/>
            <person name="Groenen M.A."/>
            <person name="Crooijmans R.P."/>
            <person name="Faraut T."/>
            <person name="Cai Q."/>
            <person name="Webster R.G."/>
            <person name="Aldridge J.R."/>
            <person name="Warren W.C."/>
            <person name="Bartschat S."/>
            <person name="Kehr S."/>
            <person name="Marz M."/>
            <person name="Stadler P.F."/>
            <person name="Smith J."/>
            <person name="Kraus R.H."/>
            <person name="Zhao Y."/>
            <person name="Ren L."/>
            <person name="Fei J."/>
            <person name="Morisson M."/>
            <person name="Kaiser P."/>
            <person name="Griffin D.K."/>
            <person name="Rao M."/>
            <person name="Pitel F."/>
            <person name="Wang J."/>
            <person name="Li N."/>
        </authorList>
    </citation>
    <scope>NUCLEOTIDE SEQUENCE [LARGE SCALE GENOMIC DNA]</scope>
</reference>
<dbReference type="PANTHER" id="PTHR14181">
    <property type="entry name" value="DUFFY ANTIGEN/CHEMOKINE RECEPTOR"/>
    <property type="match status" value="1"/>
</dbReference>
<keyword evidence="17" id="KW-1185">Reference proteome</keyword>
<evidence type="ECO:0000256" key="1">
    <source>
        <dbReference type="ARBA" id="ARBA00004141"/>
    </source>
</evidence>
<evidence type="ECO:0000256" key="3">
    <source>
        <dbReference type="ARBA" id="ARBA00004412"/>
    </source>
</evidence>
<evidence type="ECO:0000256" key="11">
    <source>
        <dbReference type="ARBA" id="ARBA00023157"/>
    </source>
</evidence>
<dbReference type="GO" id="GO:0019956">
    <property type="term" value="F:chemokine binding"/>
    <property type="evidence" value="ECO:0007669"/>
    <property type="project" value="InterPro"/>
</dbReference>
<dbReference type="GO" id="GO:0004930">
    <property type="term" value="F:G protein-coupled receptor activity"/>
    <property type="evidence" value="ECO:0007669"/>
    <property type="project" value="UniProtKB-KW"/>
</dbReference>
<keyword evidence="12" id="KW-0675">Receptor</keyword>
<accession>R0L1S7</accession>
<dbReference type="GO" id="GO:0055037">
    <property type="term" value="C:recycling endosome"/>
    <property type="evidence" value="ECO:0007669"/>
    <property type="project" value="UniProtKB-SubCell"/>
</dbReference>
<evidence type="ECO:0000256" key="8">
    <source>
        <dbReference type="ARBA" id="ARBA00022989"/>
    </source>
</evidence>
<sequence length="97" mass="10715">MAAPLVLTFFDARKAMPWATWLENWSRKGTWVPCGVGLAVDFLLYAEVLRYTCSIFERFDYALGLCEALGVLHCCLAPAVLLATGLCHRKVDADGGF</sequence>
<dbReference type="EMBL" id="KB744917">
    <property type="protein sequence ID" value="EOA94232.1"/>
    <property type="molecule type" value="Genomic_DNA"/>
</dbReference>
<evidence type="ECO:0000256" key="7">
    <source>
        <dbReference type="ARBA" id="ARBA00022753"/>
    </source>
</evidence>
<dbReference type="InterPro" id="IPR005384">
    <property type="entry name" value="Duffy_chemokine_rcpt"/>
</dbReference>